<evidence type="ECO:0000313" key="2">
    <source>
        <dbReference type="Proteomes" id="UP000577697"/>
    </source>
</evidence>
<evidence type="ECO:0008006" key="3">
    <source>
        <dbReference type="Google" id="ProtNLM"/>
    </source>
</evidence>
<accession>A0ABR6H374</accession>
<sequence length="77" mass="8475">MPELERGERLQIMLNAEELAAVEDFRFQRRMPSRASAVRELLRRGLAAEGFVEAAVGAKSQDFGVIDQNGNADPDSA</sequence>
<protein>
    <recommendedName>
        <fullName evidence="3">Ribbon-helix-helix protein CopG domain-containing protein</fullName>
    </recommendedName>
</protein>
<proteinExistence type="predicted"/>
<name>A0ABR6H374_AMIAI</name>
<organism evidence="1 2">
    <name type="scientific">Aminobacter aminovorans</name>
    <name type="common">Chelatobacter heintzii</name>
    <dbReference type="NCBI Taxonomy" id="83263"/>
    <lineage>
        <taxon>Bacteria</taxon>
        <taxon>Pseudomonadati</taxon>
        <taxon>Pseudomonadota</taxon>
        <taxon>Alphaproteobacteria</taxon>
        <taxon>Hyphomicrobiales</taxon>
        <taxon>Phyllobacteriaceae</taxon>
        <taxon>Aminobacter</taxon>
    </lineage>
</organism>
<dbReference type="Proteomes" id="UP000577697">
    <property type="component" value="Unassembled WGS sequence"/>
</dbReference>
<comment type="caution">
    <text evidence="1">The sequence shown here is derived from an EMBL/GenBank/DDBJ whole genome shotgun (WGS) entry which is preliminary data.</text>
</comment>
<dbReference type="RefSeq" id="WP_083948925.1">
    <property type="nucleotide sequence ID" value="NZ_CP015007.1"/>
</dbReference>
<evidence type="ECO:0000313" key="1">
    <source>
        <dbReference type="EMBL" id="MBB3704973.1"/>
    </source>
</evidence>
<dbReference type="EMBL" id="JACICB010000004">
    <property type="protein sequence ID" value="MBB3704973.1"/>
    <property type="molecule type" value="Genomic_DNA"/>
</dbReference>
<reference evidence="1 2" key="1">
    <citation type="submission" date="2020-08" db="EMBL/GenBank/DDBJ databases">
        <title>Genomic Encyclopedia of Type Strains, Phase IV (KMG-IV): sequencing the most valuable type-strain genomes for metagenomic binning, comparative biology and taxonomic classification.</title>
        <authorList>
            <person name="Goeker M."/>
        </authorList>
    </citation>
    <scope>NUCLEOTIDE SEQUENCE [LARGE SCALE GENOMIC DNA]</scope>
    <source>
        <strain evidence="1 2">DSM 10368</strain>
    </source>
</reference>
<keyword evidence="2" id="KW-1185">Reference proteome</keyword>
<gene>
    <name evidence="1" type="ORF">FHS67_001283</name>
</gene>